<dbReference type="Pfam" id="PF13469">
    <property type="entry name" value="Sulfotransfer_3"/>
    <property type="match status" value="1"/>
</dbReference>
<gene>
    <name evidence="2" type="ORF">SAMN06265376_107182</name>
</gene>
<dbReference type="InterPro" id="IPR026634">
    <property type="entry name" value="TPST-like"/>
</dbReference>
<organism evidence="2 3">
    <name type="scientific">Dokdonia pacifica</name>
    <dbReference type="NCBI Taxonomy" id="1627892"/>
    <lineage>
        <taxon>Bacteria</taxon>
        <taxon>Pseudomonadati</taxon>
        <taxon>Bacteroidota</taxon>
        <taxon>Flavobacteriia</taxon>
        <taxon>Flavobacteriales</taxon>
        <taxon>Flavobacteriaceae</taxon>
        <taxon>Dokdonia</taxon>
    </lineage>
</organism>
<name>A0A239C838_9FLAO</name>
<keyword evidence="3" id="KW-1185">Reference proteome</keyword>
<dbReference type="AlphaFoldDB" id="A0A239C838"/>
<reference evidence="2 3" key="1">
    <citation type="submission" date="2017-06" db="EMBL/GenBank/DDBJ databases">
        <authorList>
            <person name="Kim H.J."/>
            <person name="Triplett B.A."/>
        </authorList>
    </citation>
    <scope>NUCLEOTIDE SEQUENCE [LARGE SCALE GENOMIC DNA]</scope>
    <source>
        <strain evidence="2 3">DSM 25597</strain>
    </source>
</reference>
<dbReference type="EMBL" id="FZNY01000007">
    <property type="protein sequence ID" value="SNS16396.1"/>
    <property type="molecule type" value="Genomic_DNA"/>
</dbReference>
<evidence type="ECO:0000256" key="1">
    <source>
        <dbReference type="ARBA" id="ARBA00022679"/>
    </source>
</evidence>
<dbReference type="PANTHER" id="PTHR12788:SF8">
    <property type="entry name" value="PROTEIN-TYROSINE SULFOTRANSFERASE"/>
    <property type="match status" value="1"/>
</dbReference>
<keyword evidence="1 2" id="KW-0808">Transferase</keyword>
<evidence type="ECO:0000313" key="3">
    <source>
        <dbReference type="Proteomes" id="UP000198379"/>
    </source>
</evidence>
<sequence length="291" mass="34558">MESEKAKRFKLVSGFFWFYYYVVSYYKGKKLKECFSQIDKYIFFIGYPRSGHSLIGSLLDAHPNLIISNEMNALHFFKKKYFRHQIFYYILRNSQEHSKLGRSNSNYNYVVPNQWQGRYTKLIGIGDKKGGKSTAILGDENYVKLLDDIQKISQAKLKIIHVIRNPFDNVSAMVSRQVKIGYPLTETLFQERKKLYLSKVKTNAKLKAQIPNDICDVHLEDFIAAPKKELTRIFQFLEIEVSQKYIDDCASIVWKKTNHSRFDLSYWTTERVENFLKDIRQYDFLNRYNYE</sequence>
<protein>
    <submittedName>
        <fullName evidence="2">Sulfotransferase family protein</fullName>
    </submittedName>
</protein>
<dbReference type="RefSeq" id="WP_089373179.1">
    <property type="nucleotide sequence ID" value="NZ_BMEP01000004.1"/>
</dbReference>
<proteinExistence type="predicted"/>
<dbReference type="InterPro" id="IPR027417">
    <property type="entry name" value="P-loop_NTPase"/>
</dbReference>
<dbReference type="OrthoDB" id="9816424at2"/>
<dbReference type="Gene3D" id="3.40.50.300">
    <property type="entry name" value="P-loop containing nucleotide triphosphate hydrolases"/>
    <property type="match status" value="1"/>
</dbReference>
<dbReference type="GO" id="GO:0008476">
    <property type="term" value="F:protein-tyrosine sulfotransferase activity"/>
    <property type="evidence" value="ECO:0007669"/>
    <property type="project" value="InterPro"/>
</dbReference>
<dbReference type="PANTHER" id="PTHR12788">
    <property type="entry name" value="PROTEIN-TYROSINE SULFOTRANSFERASE 2"/>
    <property type="match status" value="1"/>
</dbReference>
<accession>A0A239C838</accession>
<dbReference type="Proteomes" id="UP000198379">
    <property type="component" value="Unassembled WGS sequence"/>
</dbReference>
<evidence type="ECO:0000313" key="2">
    <source>
        <dbReference type="EMBL" id="SNS16396.1"/>
    </source>
</evidence>
<dbReference type="SUPFAM" id="SSF52540">
    <property type="entry name" value="P-loop containing nucleoside triphosphate hydrolases"/>
    <property type="match status" value="1"/>
</dbReference>